<organism evidence="1 2">
    <name type="scientific">Phlebiopsis gigantea (strain 11061_1 CR5-6)</name>
    <name type="common">White-rot fungus</name>
    <name type="synonym">Peniophora gigantea</name>
    <dbReference type="NCBI Taxonomy" id="745531"/>
    <lineage>
        <taxon>Eukaryota</taxon>
        <taxon>Fungi</taxon>
        <taxon>Dikarya</taxon>
        <taxon>Basidiomycota</taxon>
        <taxon>Agaricomycotina</taxon>
        <taxon>Agaricomycetes</taxon>
        <taxon>Polyporales</taxon>
        <taxon>Phanerochaetaceae</taxon>
        <taxon>Phlebiopsis</taxon>
    </lineage>
</organism>
<dbReference type="HOGENOM" id="CLU_1001534_0_0_1"/>
<dbReference type="Proteomes" id="UP000053257">
    <property type="component" value="Unassembled WGS sequence"/>
</dbReference>
<name>A0A0C3S0H9_PHLG1</name>
<gene>
    <name evidence="1" type="ORF">PHLGIDRAFT_16514</name>
</gene>
<proteinExistence type="predicted"/>
<evidence type="ECO:0000313" key="2">
    <source>
        <dbReference type="Proteomes" id="UP000053257"/>
    </source>
</evidence>
<protein>
    <submittedName>
        <fullName evidence="1">Uncharacterized protein</fullName>
    </submittedName>
</protein>
<reference evidence="1 2" key="1">
    <citation type="journal article" date="2014" name="PLoS Genet.">
        <title>Analysis of the Phlebiopsis gigantea genome, transcriptome and secretome provides insight into its pioneer colonization strategies of wood.</title>
        <authorList>
            <person name="Hori C."/>
            <person name="Ishida T."/>
            <person name="Igarashi K."/>
            <person name="Samejima M."/>
            <person name="Suzuki H."/>
            <person name="Master E."/>
            <person name="Ferreira P."/>
            <person name="Ruiz-Duenas F.J."/>
            <person name="Held B."/>
            <person name="Canessa P."/>
            <person name="Larrondo L.F."/>
            <person name="Schmoll M."/>
            <person name="Druzhinina I.S."/>
            <person name="Kubicek C.P."/>
            <person name="Gaskell J.A."/>
            <person name="Kersten P."/>
            <person name="St John F."/>
            <person name="Glasner J."/>
            <person name="Sabat G."/>
            <person name="Splinter BonDurant S."/>
            <person name="Syed K."/>
            <person name="Yadav J."/>
            <person name="Mgbeahuruike A.C."/>
            <person name="Kovalchuk A."/>
            <person name="Asiegbu F.O."/>
            <person name="Lackner G."/>
            <person name="Hoffmeister D."/>
            <person name="Rencoret J."/>
            <person name="Gutierrez A."/>
            <person name="Sun H."/>
            <person name="Lindquist E."/>
            <person name="Barry K."/>
            <person name="Riley R."/>
            <person name="Grigoriev I.V."/>
            <person name="Henrissat B."/>
            <person name="Kues U."/>
            <person name="Berka R.M."/>
            <person name="Martinez A.T."/>
            <person name="Covert S.F."/>
            <person name="Blanchette R.A."/>
            <person name="Cullen D."/>
        </authorList>
    </citation>
    <scope>NUCLEOTIDE SEQUENCE [LARGE SCALE GENOMIC DNA]</scope>
    <source>
        <strain evidence="1 2">11061_1 CR5-6</strain>
    </source>
</reference>
<evidence type="ECO:0000313" key="1">
    <source>
        <dbReference type="EMBL" id="KIP02487.1"/>
    </source>
</evidence>
<sequence>MARMEVDNGKSSVANKHFKRMSNFARNRSKRLRSYCATGIITNDFGPTKGGHLAPSDLKLDIGFPPGSLISHFAAGNIPLRPGETRTSWTRCGARTAVVGLDAGYAAIPTTETLQDRAQGILLGRKMLYVYARNFGGGIAYSDDNAPAQFRAKQRRPFCVHPESYHAQMSVRLRPSFYVTGYAAKKQGKNYNLSALMADGYTYHVDHPHPEYTNNLRRKQSLLLSLLVNTVNREQELSAPMVMSYLMGWGDVYRSHGEEALAIFSTTARPSQAAGPGI</sequence>
<dbReference type="EMBL" id="KN840672">
    <property type="protein sequence ID" value="KIP02487.1"/>
    <property type="molecule type" value="Genomic_DNA"/>
</dbReference>
<dbReference type="AlphaFoldDB" id="A0A0C3S0H9"/>
<accession>A0A0C3S0H9</accession>
<dbReference type="OrthoDB" id="10007484at2759"/>
<keyword evidence="2" id="KW-1185">Reference proteome</keyword>